<name>A0A699YXA2_HAELA</name>
<evidence type="ECO:0000313" key="1">
    <source>
        <dbReference type="EMBL" id="GFH11636.1"/>
    </source>
</evidence>
<dbReference type="PANTHER" id="PTHR13271">
    <property type="entry name" value="UNCHARACTERIZED PUTATIVE METHYLTRANSFERASE"/>
    <property type="match status" value="1"/>
</dbReference>
<comment type="caution">
    <text evidence="1">The sequence shown here is derived from an EMBL/GenBank/DDBJ whole genome shotgun (WGS) entry which is preliminary data.</text>
</comment>
<reference evidence="1 2" key="1">
    <citation type="submission" date="2020-02" db="EMBL/GenBank/DDBJ databases">
        <title>Draft genome sequence of Haematococcus lacustris strain NIES-144.</title>
        <authorList>
            <person name="Morimoto D."/>
            <person name="Nakagawa S."/>
            <person name="Yoshida T."/>
            <person name="Sawayama S."/>
        </authorList>
    </citation>
    <scope>NUCLEOTIDE SEQUENCE [LARGE SCALE GENOMIC DNA]</scope>
    <source>
        <strain evidence="1 2">NIES-144</strain>
    </source>
</reference>
<dbReference type="PANTHER" id="PTHR13271:SF151">
    <property type="entry name" value="SET DOMAIN-CONTAINING PROTEIN 4"/>
    <property type="match status" value="1"/>
</dbReference>
<dbReference type="EMBL" id="BLLF01000420">
    <property type="protein sequence ID" value="GFH11636.1"/>
    <property type="molecule type" value="Genomic_DNA"/>
</dbReference>
<accession>A0A699YXA2</accession>
<keyword evidence="2" id="KW-1185">Reference proteome</keyword>
<dbReference type="SUPFAM" id="SSF82199">
    <property type="entry name" value="SET domain"/>
    <property type="match status" value="1"/>
</dbReference>
<organism evidence="1 2">
    <name type="scientific">Haematococcus lacustris</name>
    <name type="common">Green alga</name>
    <name type="synonym">Haematococcus pluvialis</name>
    <dbReference type="NCBI Taxonomy" id="44745"/>
    <lineage>
        <taxon>Eukaryota</taxon>
        <taxon>Viridiplantae</taxon>
        <taxon>Chlorophyta</taxon>
        <taxon>core chlorophytes</taxon>
        <taxon>Chlorophyceae</taxon>
        <taxon>CS clade</taxon>
        <taxon>Chlamydomonadales</taxon>
        <taxon>Haematococcaceae</taxon>
        <taxon>Haematococcus</taxon>
    </lineage>
</organism>
<sequence>MELLLNTVWSRSFTVRRLADGTTNAVALVPVLDMIDHSPAMEVVWHTGALGDEPFQYTTLTALKKGTVLANNYGAKTSDELLLAYGFLLPHWNPTDHFQVSLAHSQLSTTATQQVSPGAGIPAGFGTALPTVAAPQREAGDEGSDAELARVQLGAEDVQRQLALSAAGLGTQHHLRLHDPLPQGLLLT</sequence>
<dbReference type="InterPro" id="IPR046341">
    <property type="entry name" value="SET_dom_sf"/>
</dbReference>
<gene>
    <name evidence="1" type="ORF">HaLaN_07168</name>
</gene>
<protein>
    <recommendedName>
        <fullName evidence="3">SET domain-containing protein</fullName>
    </recommendedName>
</protein>
<dbReference type="GO" id="GO:0016279">
    <property type="term" value="F:protein-lysine N-methyltransferase activity"/>
    <property type="evidence" value="ECO:0007669"/>
    <property type="project" value="TreeGrafter"/>
</dbReference>
<dbReference type="Proteomes" id="UP000485058">
    <property type="component" value="Unassembled WGS sequence"/>
</dbReference>
<evidence type="ECO:0000313" key="2">
    <source>
        <dbReference type="Proteomes" id="UP000485058"/>
    </source>
</evidence>
<evidence type="ECO:0008006" key="3">
    <source>
        <dbReference type="Google" id="ProtNLM"/>
    </source>
</evidence>
<dbReference type="AlphaFoldDB" id="A0A699YXA2"/>
<dbReference type="InterPro" id="IPR050600">
    <property type="entry name" value="SETD3_SETD6_MTase"/>
</dbReference>
<proteinExistence type="predicted"/>
<dbReference type="Gene3D" id="3.90.1410.10">
    <property type="entry name" value="set domain protein methyltransferase, domain 1"/>
    <property type="match status" value="1"/>
</dbReference>